<name>A0A914EJ53_9BILA</name>
<evidence type="ECO:0000256" key="3">
    <source>
        <dbReference type="ARBA" id="ARBA00022538"/>
    </source>
</evidence>
<dbReference type="InterPro" id="IPR003148">
    <property type="entry name" value="RCK_N"/>
</dbReference>
<keyword evidence="7 12" id="KW-1133">Transmembrane helix</keyword>
<keyword evidence="6" id="KW-0630">Potassium</keyword>
<evidence type="ECO:0000256" key="6">
    <source>
        <dbReference type="ARBA" id="ARBA00022958"/>
    </source>
</evidence>
<evidence type="ECO:0000259" key="15">
    <source>
        <dbReference type="Pfam" id="PF22614"/>
    </source>
</evidence>
<dbReference type="InterPro" id="IPR003929">
    <property type="entry name" value="K_chnl_BK_asu"/>
</dbReference>
<dbReference type="PANTHER" id="PTHR10027:SF10">
    <property type="entry name" value="SLOWPOKE 2, ISOFORM D"/>
    <property type="match status" value="1"/>
</dbReference>
<feature type="domain" description="RCK N-terminal" evidence="15">
    <location>
        <begin position="738"/>
        <end position="860"/>
    </location>
</feature>
<dbReference type="Pfam" id="PF03493">
    <property type="entry name" value="BK_channel_a"/>
    <property type="match status" value="1"/>
</dbReference>
<proteinExistence type="predicted"/>
<reference evidence="17" key="1">
    <citation type="submission" date="2022-11" db="UniProtKB">
        <authorList>
            <consortium name="WormBaseParasite"/>
        </authorList>
    </citation>
    <scope>IDENTIFICATION</scope>
</reference>
<feature type="domain" description="RCK N-terminal" evidence="15">
    <location>
        <begin position="298"/>
        <end position="416"/>
    </location>
</feature>
<accession>A0A914EJ53</accession>
<feature type="transmembrane region" description="Helical" evidence="12">
    <location>
        <begin position="227"/>
        <end position="246"/>
    </location>
</feature>
<keyword evidence="16" id="KW-1185">Reference proteome</keyword>
<evidence type="ECO:0000256" key="5">
    <source>
        <dbReference type="ARBA" id="ARBA00022826"/>
    </source>
</evidence>
<feature type="transmembrane region" description="Helical" evidence="12">
    <location>
        <begin position="95"/>
        <end position="119"/>
    </location>
</feature>
<organism evidence="16 17">
    <name type="scientific">Acrobeloides nanus</name>
    <dbReference type="NCBI Taxonomy" id="290746"/>
    <lineage>
        <taxon>Eukaryota</taxon>
        <taxon>Metazoa</taxon>
        <taxon>Ecdysozoa</taxon>
        <taxon>Nematoda</taxon>
        <taxon>Chromadorea</taxon>
        <taxon>Rhabditida</taxon>
        <taxon>Tylenchina</taxon>
        <taxon>Cephalobomorpha</taxon>
        <taxon>Cephaloboidea</taxon>
        <taxon>Cephalobidae</taxon>
        <taxon>Acrobeloides</taxon>
    </lineage>
</organism>
<dbReference type="AlphaFoldDB" id="A0A914EJ53"/>
<sequence>MDYDDDGAPISAVARIQKGYDKSLRNRLQKYFMENQRSSFLIRLFNLFIKILSCVLYCIRVSLDNGDAAAAKGDITDPDGTVYYKYIIRIRTDEFLMITQAIVAILSIAETVIIFYISYKGSILRLLLNSHFLLEMITDAPLLFITILDLHSEETESKQIYVPIFLNCWLAHSIFTDMVHNTFSQRINNKNSALVKELIVLLSTLFCLIFTCTCGMEHLQRGGIKHFTLFTSFYFVVVTFSTVGYGDYTPDIWPSQLFVVVLIFVALIVLPSKINALMETMQERRASGRDFVQPIGSRENHVVVNITFADAEFMNDFLHEFYSHSKYVNYLVFLLAPNELDHKLKLLLKVPKWNHRVYHIRGTALSNADLERAHIASAKACFILSSRYKETKDEADEHTVLRSWAVKDYAPHVPQFINIFRPQSKMYLEHAEVVVCEDELKYSLLANNCITPGISTFVTLLMHTSQGAEGQRSTEEWQRNYGFHSGNEGKVSYLHHVMSIKDMVSVFSPYGVCLLAVKPSTPDSKILLNPGPTYIISDQDTLYYMSLTNEEALKDFRRTSIVEPEPTQPQSLFNEIFTNFRKAWTKNDKVHNNIDRLERAFTLTSDDSIEKTVTTGIKSITREDRSDSLTQYTFRGLQRGFLKFDRMNSEMEMCEPKKDNMSLERTLFNYCDICKSDCIKNKIVKNFPTVAEYIETTVTYCHMMKERRNKCCLQLMEDCEHEMEKVRSLPKSYGWPNPIVIIAVDKTSTGLLHLITPLRAYKYSAHEIRTIVFLLDIDDEESPDDGFLDMIGSFPLIYWTRGKMTSTDNLLRAGIHHAEHIIITKESAPIEDSASIYLADSKTVIVAQKIYRMFTKVKLIAELNYPSNMRFIHFDPNDIYTKQQQHEKRERDLGSQIYFMFRLPFAEGSVFSANMLDRLLYQSYAKTYLVDLIKILLGMEPVEGSGYLTSINITEEYNQYKTYGSLYKMLCFSLASMPIGIYRTKNKFEKTVTNALQTIYASLSPTDNYFTLFNKRRRTQAFIRTRMDSLGIMHNDQVQVDQQLEVTQEKDESKTFSYILINPAPDLELEIGDIVYVLQAPIQPATTSS</sequence>
<keyword evidence="10" id="KW-0407">Ion channel</keyword>
<feature type="transmembrane region" description="Helical" evidence="12">
    <location>
        <begin position="198"/>
        <end position="215"/>
    </location>
</feature>
<keyword evidence="4 12" id="KW-0812">Transmembrane</keyword>
<dbReference type="GO" id="GO:0015271">
    <property type="term" value="F:outward rectifier potassium channel activity"/>
    <property type="evidence" value="ECO:0007669"/>
    <property type="project" value="TreeGrafter"/>
</dbReference>
<dbReference type="Pfam" id="PF07885">
    <property type="entry name" value="Ion_trans_2"/>
    <property type="match status" value="1"/>
</dbReference>
<dbReference type="Proteomes" id="UP000887540">
    <property type="component" value="Unplaced"/>
</dbReference>
<keyword evidence="2" id="KW-0813">Transport</keyword>
<comment type="catalytic activity">
    <reaction evidence="11">
        <text>K(+)(in) = K(+)(out)</text>
        <dbReference type="Rhea" id="RHEA:29463"/>
        <dbReference type="ChEBI" id="CHEBI:29103"/>
    </reaction>
</comment>
<evidence type="ECO:0000256" key="8">
    <source>
        <dbReference type="ARBA" id="ARBA00023065"/>
    </source>
</evidence>
<keyword evidence="8" id="KW-0406">Ion transport</keyword>
<evidence type="ECO:0000259" key="13">
    <source>
        <dbReference type="Pfam" id="PF03493"/>
    </source>
</evidence>
<evidence type="ECO:0000256" key="7">
    <source>
        <dbReference type="ARBA" id="ARBA00022989"/>
    </source>
</evidence>
<dbReference type="InterPro" id="IPR047871">
    <property type="entry name" value="K_chnl_Slo-like"/>
</dbReference>
<dbReference type="SUPFAM" id="SSF81324">
    <property type="entry name" value="Voltage-gated potassium channels"/>
    <property type="match status" value="1"/>
</dbReference>
<feature type="domain" description="Potassium channel" evidence="14">
    <location>
        <begin position="209"/>
        <end position="282"/>
    </location>
</feature>
<keyword evidence="9 12" id="KW-0472">Membrane</keyword>
<comment type="subcellular location">
    <subcellularLocation>
        <location evidence="1">Membrane</location>
        <topology evidence="1">Multi-pass membrane protein</topology>
    </subcellularLocation>
</comment>
<feature type="transmembrane region" description="Helical" evidence="12">
    <location>
        <begin position="160"/>
        <end position="178"/>
    </location>
</feature>
<evidence type="ECO:0000256" key="9">
    <source>
        <dbReference type="ARBA" id="ARBA00023136"/>
    </source>
</evidence>
<evidence type="ECO:0000256" key="1">
    <source>
        <dbReference type="ARBA" id="ARBA00004141"/>
    </source>
</evidence>
<dbReference type="GO" id="GO:0005886">
    <property type="term" value="C:plasma membrane"/>
    <property type="evidence" value="ECO:0007669"/>
    <property type="project" value="TreeGrafter"/>
</dbReference>
<evidence type="ECO:0000259" key="14">
    <source>
        <dbReference type="Pfam" id="PF07885"/>
    </source>
</evidence>
<keyword evidence="3" id="KW-0633">Potassium transport</keyword>
<feature type="transmembrane region" description="Helical" evidence="12">
    <location>
        <begin position="131"/>
        <end position="148"/>
    </location>
</feature>
<evidence type="ECO:0000256" key="4">
    <source>
        <dbReference type="ARBA" id="ARBA00022692"/>
    </source>
</evidence>
<evidence type="ECO:0000256" key="11">
    <source>
        <dbReference type="ARBA" id="ARBA00034430"/>
    </source>
</evidence>
<dbReference type="Pfam" id="PF22614">
    <property type="entry name" value="Slo-like_RCK"/>
    <property type="match status" value="2"/>
</dbReference>
<protein>
    <submittedName>
        <fullName evidence="17">Uncharacterized protein</fullName>
    </submittedName>
</protein>
<keyword evidence="5" id="KW-0631">Potassium channel</keyword>
<evidence type="ECO:0000256" key="12">
    <source>
        <dbReference type="SAM" id="Phobius"/>
    </source>
</evidence>
<dbReference type="WBParaSite" id="ACRNAN_scaffold876.g9400.t1">
    <property type="protein sequence ID" value="ACRNAN_scaffold876.g9400.t1"/>
    <property type="gene ID" value="ACRNAN_scaffold876.g9400"/>
</dbReference>
<evidence type="ECO:0000313" key="16">
    <source>
        <dbReference type="Proteomes" id="UP000887540"/>
    </source>
</evidence>
<dbReference type="PANTHER" id="PTHR10027">
    <property type="entry name" value="CALCIUM-ACTIVATED POTASSIUM CHANNEL ALPHA CHAIN"/>
    <property type="match status" value="1"/>
</dbReference>
<evidence type="ECO:0000256" key="2">
    <source>
        <dbReference type="ARBA" id="ARBA00022448"/>
    </source>
</evidence>
<dbReference type="GO" id="GO:0005228">
    <property type="term" value="F:intracellular sodium-activated potassium channel activity"/>
    <property type="evidence" value="ECO:0007669"/>
    <property type="project" value="TreeGrafter"/>
</dbReference>
<dbReference type="Gene3D" id="1.10.287.70">
    <property type="match status" value="1"/>
</dbReference>
<dbReference type="FunFam" id="1.10.287.70:FF:000058">
    <property type="entry name" value="Potassium sodium-activated channel subfamily T member 2"/>
    <property type="match status" value="1"/>
</dbReference>
<dbReference type="Gene3D" id="3.40.50.720">
    <property type="entry name" value="NAD(P)-binding Rossmann-like Domain"/>
    <property type="match status" value="2"/>
</dbReference>
<dbReference type="InterPro" id="IPR013099">
    <property type="entry name" value="K_chnl_dom"/>
</dbReference>
<feature type="transmembrane region" description="Helical" evidence="12">
    <location>
        <begin position="252"/>
        <end position="270"/>
    </location>
</feature>
<evidence type="ECO:0000313" key="17">
    <source>
        <dbReference type="WBParaSite" id="ACRNAN_scaffold876.g9400.t1"/>
    </source>
</evidence>
<feature type="transmembrane region" description="Helical" evidence="12">
    <location>
        <begin position="40"/>
        <end position="59"/>
    </location>
</feature>
<feature type="domain" description="Calcium-activated potassium channel BK alpha subunit" evidence="13">
    <location>
        <begin position="434"/>
        <end position="517"/>
    </location>
</feature>
<evidence type="ECO:0000256" key="10">
    <source>
        <dbReference type="ARBA" id="ARBA00023303"/>
    </source>
</evidence>